<dbReference type="SUPFAM" id="SSF52768">
    <property type="entry name" value="Arginase/deacetylase"/>
    <property type="match status" value="1"/>
</dbReference>
<evidence type="ECO:0000256" key="4">
    <source>
        <dbReference type="ARBA" id="ARBA00022491"/>
    </source>
</evidence>
<comment type="caution">
    <text evidence="12">The sequence shown here is derived from an EMBL/GenBank/DDBJ whole genome shotgun (WGS) entry which is preliminary data.</text>
</comment>
<evidence type="ECO:0000256" key="8">
    <source>
        <dbReference type="ARBA" id="ARBA00023163"/>
    </source>
</evidence>
<dbReference type="InterPro" id="IPR023696">
    <property type="entry name" value="Ureohydrolase_dom_sf"/>
</dbReference>
<protein>
    <recommendedName>
        <fullName evidence="3">histone deacetylase</fullName>
        <ecNumber evidence="3">3.5.1.98</ecNumber>
    </recommendedName>
</protein>
<organism evidence="12 13">
    <name type="scientific">Triparma retinervis</name>
    <dbReference type="NCBI Taxonomy" id="2557542"/>
    <lineage>
        <taxon>Eukaryota</taxon>
        <taxon>Sar</taxon>
        <taxon>Stramenopiles</taxon>
        <taxon>Ochrophyta</taxon>
        <taxon>Bolidophyceae</taxon>
        <taxon>Parmales</taxon>
        <taxon>Triparmaceae</taxon>
        <taxon>Triparma</taxon>
    </lineage>
</organism>
<keyword evidence="8" id="KW-0804">Transcription</keyword>
<evidence type="ECO:0000256" key="5">
    <source>
        <dbReference type="ARBA" id="ARBA00022801"/>
    </source>
</evidence>
<evidence type="ECO:0000256" key="3">
    <source>
        <dbReference type="ARBA" id="ARBA00012111"/>
    </source>
</evidence>
<accession>A0A9W6ZXQ7</accession>
<evidence type="ECO:0000313" key="12">
    <source>
        <dbReference type="EMBL" id="GMH62324.1"/>
    </source>
</evidence>
<feature type="region of interest" description="Disordered" evidence="10">
    <location>
        <begin position="868"/>
        <end position="892"/>
    </location>
</feature>
<dbReference type="OrthoDB" id="424012at2759"/>
<name>A0A9W6ZXQ7_9STRA</name>
<dbReference type="PANTHER" id="PTHR10625">
    <property type="entry name" value="HISTONE DEACETYLASE HDAC1-RELATED"/>
    <property type="match status" value="1"/>
</dbReference>
<comment type="subcellular location">
    <subcellularLocation>
        <location evidence="1">Nucleus</location>
    </subcellularLocation>
</comment>
<dbReference type="EMBL" id="BRXZ01003809">
    <property type="protein sequence ID" value="GMH62324.1"/>
    <property type="molecule type" value="Genomic_DNA"/>
</dbReference>
<evidence type="ECO:0000256" key="2">
    <source>
        <dbReference type="ARBA" id="ARBA00007738"/>
    </source>
</evidence>
<evidence type="ECO:0000256" key="1">
    <source>
        <dbReference type="ARBA" id="ARBA00004123"/>
    </source>
</evidence>
<dbReference type="PANTHER" id="PTHR10625:SF5">
    <property type="entry name" value="HISTONE DEACETYLASE"/>
    <property type="match status" value="1"/>
</dbReference>
<feature type="compositionally biased region" description="Low complexity" evidence="10">
    <location>
        <begin position="615"/>
        <end position="638"/>
    </location>
</feature>
<feature type="non-terminal residue" evidence="12">
    <location>
        <position position="1219"/>
    </location>
</feature>
<feature type="region of interest" description="Disordered" evidence="10">
    <location>
        <begin position="1007"/>
        <end position="1031"/>
    </location>
</feature>
<dbReference type="InterPro" id="IPR023801">
    <property type="entry name" value="His_deacetylse_dom"/>
</dbReference>
<dbReference type="GO" id="GO:0040029">
    <property type="term" value="P:epigenetic regulation of gene expression"/>
    <property type="evidence" value="ECO:0007669"/>
    <property type="project" value="TreeGrafter"/>
</dbReference>
<keyword evidence="4" id="KW-0678">Repressor</keyword>
<evidence type="ECO:0000256" key="9">
    <source>
        <dbReference type="ARBA" id="ARBA00023242"/>
    </source>
</evidence>
<comment type="similarity">
    <text evidence="2">Belongs to the histone deacetylase family. HD type 2 subfamily.</text>
</comment>
<dbReference type="Gene3D" id="3.40.800.20">
    <property type="entry name" value="Histone deacetylase domain"/>
    <property type="match status" value="1"/>
</dbReference>
<evidence type="ECO:0000259" key="11">
    <source>
        <dbReference type="Pfam" id="PF00850"/>
    </source>
</evidence>
<evidence type="ECO:0000256" key="10">
    <source>
        <dbReference type="SAM" id="MobiDB-lite"/>
    </source>
</evidence>
<keyword evidence="13" id="KW-1185">Reference proteome</keyword>
<keyword evidence="7" id="KW-0805">Transcription regulation</keyword>
<dbReference type="Proteomes" id="UP001165082">
    <property type="component" value="Unassembled WGS sequence"/>
</dbReference>
<feature type="domain" description="Histone deacetylase" evidence="11">
    <location>
        <begin position="840"/>
        <end position="1131"/>
    </location>
</feature>
<evidence type="ECO:0000256" key="7">
    <source>
        <dbReference type="ARBA" id="ARBA00023015"/>
    </source>
</evidence>
<feature type="region of interest" description="Disordered" evidence="10">
    <location>
        <begin position="615"/>
        <end position="652"/>
    </location>
</feature>
<feature type="compositionally biased region" description="Polar residues" evidence="10">
    <location>
        <begin position="1"/>
        <end position="12"/>
    </location>
</feature>
<evidence type="ECO:0000256" key="6">
    <source>
        <dbReference type="ARBA" id="ARBA00022853"/>
    </source>
</evidence>
<dbReference type="EC" id="3.5.1.98" evidence="3"/>
<feature type="region of interest" description="Disordered" evidence="10">
    <location>
        <begin position="360"/>
        <end position="379"/>
    </location>
</feature>
<sequence length="1219" mass="132506">MSSNDLFSQSAPVTAASEAERANKKRKLELPQVEFSAGDTTVKEETPMGMSSSGNITPFSSTKKHALNQKKAQFGAAASLSSVGGMNPSGGSEVGDVKVDPSGPSFDFVKDLEQRKKNLERVYKKGVKQENPPKLQDLPRLPFLPQVEVEGLGRMLQLESKPDGTCNWPEDWSGNLTLFFKEIEVKSVQGRNVYVPFATHYRKDWRTLIKFFAYVMTLKDIPEMAQRILIYSAVKESETAIEKHGFMTEAVQRTLYDKAVLVEDKWLIEPTAVPNDEEEEDEEGNVRRGKESLGTHFVGRSVWWERSEAIVLAFVRDGDIGDLWKIKWVDEADTCDLEHAELMKGLKAWDRKCAKKADEGRSKRGTTYTDGSYPYKKNKSRNGDPDFVVDGIEGGIVLASSFHPQARSDVLWPARLMHDDEVRGLNGNNKKKGNTVNVVFFSPYWAGTTASNGRAGKSNYIISPSIFEMEVVDASKKMIQSYPFEATSEKLDLEELRMSFSLTGLPLNNFKYYVDAHRLALGFKKYGTNNNALSSQATFEVAALRDCHIMGLKTPNFPSGLLELPWSYILENLGSISTGTVNSAGLPKEPILDLERLLATLKAPLLGSAVGASTTSAVGQSSSSSSSSSVKGSYGGVATTKAKPAPPRQGSVKAGERIVFPDMFFAGVMLDLLKKDGQDSSERELDSLGTDVDDLLILCSNLITRKFSKGPKVTPEESSAEMLRLLTGAILLKGRGEDILRNSALFANDFESIIFDWRRGMEDVFGYVRRCYSDEAGGVGTGVTSVLTDKRCRGHLTSSGSMERSVRLPAALRGAKNAGAGVKSTFKIHDTVEDPWVDLAVEKILPMIHEKRYVQRLSQKIREIADDNERGIPLTDDSDGRGGEDTGGSKGSYDAAVSGVACALKGTSMVCSGESVNVFCATRPPGHHAGTELRAFKASSNGFCLLNSAAAAAKYAVLSKDEGGLGLKRVCVIDFDVHHGNGTQDILCKMFDPRFLYVSMHAGNIRGDGDGSSDDEDDGNARRTKSEDEIFPGKCGNTSPHAGVLNIPMGSKVTPSEVGQALQGTINTAVAKFSPDLIILSAGFDAHKNDPLGLGGLSAKDFGSITDLCCRMAEFYCSGRIVSILEGGYGVPCCKFTTRHNDLFLPPSYKDAGAGGSKPVAETKYHGAITASTLTPDSKVVTVSEQTRAKIGWLDDDDIKALDDMPMSQIKNLLKCAQE</sequence>
<feature type="compositionally biased region" description="Basic and acidic residues" evidence="10">
    <location>
        <begin position="1019"/>
        <end position="1028"/>
    </location>
</feature>
<dbReference type="GO" id="GO:0005737">
    <property type="term" value="C:cytoplasm"/>
    <property type="evidence" value="ECO:0007669"/>
    <property type="project" value="TreeGrafter"/>
</dbReference>
<dbReference type="InterPro" id="IPR037138">
    <property type="entry name" value="His_deacetylse_dom_sf"/>
</dbReference>
<keyword evidence="9" id="KW-0539">Nucleus</keyword>
<feature type="compositionally biased region" description="Polar residues" evidence="10">
    <location>
        <begin position="49"/>
        <end position="61"/>
    </location>
</feature>
<proteinExistence type="inferred from homology"/>
<keyword evidence="6" id="KW-0156">Chromatin regulator</keyword>
<reference evidence="12" key="1">
    <citation type="submission" date="2022-07" db="EMBL/GenBank/DDBJ databases">
        <title>Genome analysis of Parmales, a sister group of diatoms, reveals the evolutionary specialization of diatoms from phago-mixotrophs to photoautotrophs.</title>
        <authorList>
            <person name="Ban H."/>
            <person name="Sato S."/>
            <person name="Yoshikawa S."/>
            <person name="Kazumasa Y."/>
            <person name="Nakamura Y."/>
            <person name="Ichinomiya M."/>
            <person name="Saitoh K."/>
            <person name="Sato N."/>
            <person name="Blanc-Mathieu R."/>
            <person name="Endo H."/>
            <person name="Kuwata A."/>
            <person name="Ogata H."/>
        </authorList>
    </citation>
    <scope>NUCLEOTIDE SEQUENCE</scope>
</reference>
<dbReference type="GO" id="GO:0141221">
    <property type="term" value="F:histone deacetylase activity, hydrolytic mechanism"/>
    <property type="evidence" value="ECO:0007669"/>
    <property type="project" value="UniProtKB-EC"/>
</dbReference>
<dbReference type="GO" id="GO:0000118">
    <property type="term" value="C:histone deacetylase complex"/>
    <property type="evidence" value="ECO:0007669"/>
    <property type="project" value="TreeGrafter"/>
</dbReference>
<feature type="region of interest" description="Disordered" evidence="10">
    <location>
        <begin position="1"/>
        <end position="61"/>
    </location>
</feature>
<dbReference type="AlphaFoldDB" id="A0A9W6ZXQ7"/>
<keyword evidence="5" id="KW-0378">Hydrolase</keyword>
<evidence type="ECO:0000313" key="13">
    <source>
        <dbReference type="Proteomes" id="UP001165082"/>
    </source>
</evidence>
<gene>
    <name evidence="12" type="ORF">TrRE_jg9708</name>
</gene>
<dbReference type="Pfam" id="PF00850">
    <property type="entry name" value="Hist_deacetyl"/>
    <property type="match status" value="1"/>
</dbReference>